<keyword evidence="7" id="KW-0325">Glycoprotein</keyword>
<evidence type="ECO:0000256" key="5">
    <source>
        <dbReference type="ARBA" id="ARBA00023136"/>
    </source>
</evidence>
<dbReference type="GO" id="GO:0038039">
    <property type="term" value="C:G protein-coupled receptor heterodimeric complex"/>
    <property type="evidence" value="ECO:0007669"/>
    <property type="project" value="TreeGrafter"/>
</dbReference>
<accession>A0A0L7KPN7</accession>
<dbReference type="AlphaFoldDB" id="A0A0L7KPN7"/>
<feature type="domain" description="G-protein coupled receptors family 3 profile" evidence="11">
    <location>
        <begin position="207"/>
        <end position="440"/>
    </location>
</feature>
<evidence type="ECO:0000313" key="13">
    <source>
        <dbReference type="Proteomes" id="UP000037510"/>
    </source>
</evidence>
<dbReference type="GO" id="GO:0004965">
    <property type="term" value="F:G protein-coupled GABA receptor activity"/>
    <property type="evidence" value="ECO:0007669"/>
    <property type="project" value="InterPro"/>
</dbReference>
<name>A0A0L7KPN7_OPEBR</name>
<evidence type="ECO:0000259" key="11">
    <source>
        <dbReference type="PROSITE" id="PS50259"/>
    </source>
</evidence>
<feature type="transmembrane region" description="Helical" evidence="10">
    <location>
        <begin position="393"/>
        <end position="410"/>
    </location>
</feature>
<evidence type="ECO:0000256" key="1">
    <source>
        <dbReference type="ARBA" id="ARBA00004141"/>
    </source>
</evidence>
<comment type="caution">
    <text evidence="12">The sequence shown here is derived from an EMBL/GenBank/DDBJ whole genome shotgun (WGS) entry which is preliminary data.</text>
</comment>
<dbReference type="PANTHER" id="PTHR10519:SF74">
    <property type="entry name" value="GAMMA-AMINOBUTYRIC ACID TYPE B RECEPTOR SUBUNIT 2"/>
    <property type="match status" value="1"/>
</dbReference>
<feature type="non-terminal residue" evidence="12">
    <location>
        <position position="716"/>
    </location>
</feature>
<evidence type="ECO:0000256" key="9">
    <source>
        <dbReference type="SAM" id="MobiDB-lite"/>
    </source>
</evidence>
<organism evidence="12 13">
    <name type="scientific">Operophtera brumata</name>
    <name type="common">Winter moth</name>
    <name type="synonym">Phalaena brumata</name>
    <dbReference type="NCBI Taxonomy" id="104452"/>
    <lineage>
        <taxon>Eukaryota</taxon>
        <taxon>Metazoa</taxon>
        <taxon>Ecdysozoa</taxon>
        <taxon>Arthropoda</taxon>
        <taxon>Hexapoda</taxon>
        <taxon>Insecta</taxon>
        <taxon>Pterygota</taxon>
        <taxon>Neoptera</taxon>
        <taxon>Endopterygota</taxon>
        <taxon>Lepidoptera</taxon>
        <taxon>Glossata</taxon>
        <taxon>Ditrysia</taxon>
        <taxon>Geometroidea</taxon>
        <taxon>Geometridae</taxon>
        <taxon>Larentiinae</taxon>
        <taxon>Operophtera</taxon>
    </lineage>
</organism>
<gene>
    <name evidence="12" type="ORF">OBRU01_23016</name>
</gene>
<evidence type="ECO:0000313" key="12">
    <source>
        <dbReference type="EMBL" id="KOB65242.1"/>
    </source>
</evidence>
<evidence type="ECO:0000256" key="7">
    <source>
        <dbReference type="ARBA" id="ARBA00023180"/>
    </source>
</evidence>
<evidence type="ECO:0000256" key="10">
    <source>
        <dbReference type="SAM" id="Phobius"/>
    </source>
</evidence>
<evidence type="ECO:0000256" key="4">
    <source>
        <dbReference type="ARBA" id="ARBA00023040"/>
    </source>
</evidence>
<feature type="compositionally biased region" description="Basic and acidic residues" evidence="9">
    <location>
        <begin position="548"/>
        <end position="562"/>
    </location>
</feature>
<evidence type="ECO:0000256" key="2">
    <source>
        <dbReference type="ARBA" id="ARBA00022692"/>
    </source>
</evidence>
<feature type="compositionally biased region" description="Basic and acidic residues" evidence="9">
    <location>
        <begin position="681"/>
        <end position="704"/>
    </location>
</feature>
<dbReference type="STRING" id="104452.A0A0L7KPN7"/>
<dbReference type="PRINTS" id="PR01176">
    <property type="entry name" value="GABABRECEPTR"/>
</dbReference>
<evidence type="ECO:0000256" key="3">
    <source>
        <dbReference type="ARBA" id="ARBA00022989"/>
    </source>
</evidence>
<dbReference type="Pfam" id="PF00003">
    <property type="entry name" value="7tm_3"/>
    <property type="match status" value="1"/>
</dbReference>
<dbReference type="GO" id="GO:0007214">
    <property type="term" value="P:gamma-aminobutyric acid signaling pathway"/>
    <property type="evidence" value="ECO:0007669"/>
    <property type="project" value="TreeGrafter"/>
</dbReference>
<dbReference type="InterPro" id="IPR028082">
    <property type="entry name" value="Peripla_BP_I"/>
</dbReference>
<comment type="subcellular location">
    <subcellularLocation>
        <location evidence="1">Membrane</location>
        <topology evidence="1">Multi-pass membrane protein</topology>
    </subcellularLocation>
</comment>
<dbReference type="InterPro" id="IPR002455">
    <property type="entry name" value="GPCR3_GABA-B"/>
</dbReference>
<reference evidence="12 13" key="1">
    <citation type="journal article" date="2015" name="Genome Biol. Evol.">
        <title>The genome of winter moth (Operophtera brumata) provides a genomic perspective on sexual dimorphism and phenology.</title>
        <authorList>
            <person name="Derks M.F."/>
            <person name="Smit S."/>
            <person name="Salis L."/>
            <person name="Schijlen E."/>
            <person name="Bossers A."/>
            <person name="Mateman C."/>
            <person name="Pijl A.S."/>
            <person name="de Ridder D."/>
            <person name="Groenen M.A."/>
            <person name="Visser M.E."/>
            <person name="Megens H.J."/>
        </authorList>
    </citation>
    <scope>NUCLEOTIDE SEQUENCE [LARGE SCALE GENOMIC DNA]</scope>
    <source>
        <strain evidence="12">WM2013NL</strain>
        <tissue evidence="12">Head and thorax</tissue>
    </source>
</reference>
<keyword evidence="13" id="KW-1185">Reference proteome</keyword>
<feature type="region of interest" description="Disordered" evidence="9">
    <location>
        <begin position="535"/>
        <end position="716"/>
    </location>
</feature>
<dbReference type="Proteomes" id="UP000037510">
    <property type="component" value="Unassembled WGS sequence"/>
</dbReference>
<feature type="region of interest" description="Disordered" evidence="9">
    <location>
        <begin position="448"/>
        <end position="477"/>
    </location>
</feature>
<keyword evidence="8" id="KW-0807">Transducer</keyword>
<dbReference type="PROSITE" id="PS50259">
    <property type="entry name" value="G_PROTEIN_RECEP_F3_4"/>
    <property type="match status" value="1"/>
</dbReference>
<dbReference type="PRINTS" id="PR01177">
    <property type="entry name" value="GABAB1RECPTR"/>
</dbReference>
<proteinExistence type="predicted"/>
<feature type="transmembrane region" description="Helical" evidence="10">
    <location>
        <begin position="203"/>
        <end position="227"/>
    </location>
</feature>
<protein>
    <recommendedName>
        <fullName evidence="11">G-protein coupled receptors family 3 profile domain-containing protein</fullName>
    </recommendedName>
</protein>
<evidence type="ECO:0000256" key="8">
    <source>
        <dbReference type="ARBA" id="ARBA00023224"/>
    </source>
</evidence>
<keyword evidence="3 10" id="KW-1133">Transmembrane helix</keyword>
<feature type="transmembrane region" description="Helical" evidence="10">
    <location>
        <begin position="161"/>
        <end position="183"/>
    </location>
</feature>
<sequence>MYGRAYTWLLLGTYSDDWWKRRAPCARTNLTAALDTAILTDLLPLSTTGEVTVSGILRYKEKTVQDFKYRDKEWEQLFLEALSNVTFEGVTGPVRFYDNERKASILLRQFQGEDIGEVKVGEYCAERDHLDLSSWEAFKWVGKNPPKDRTLRLIEHTQVNLTIYSLLVCCSVAGIILATGFLAMNIHYRNQSLLQYTLNSTAAFPYICTARAWLLMAGFSLAFGAMFSKTWRVHSIFTDVKLNKKASNVLKLYVSLERSAVPFSCGHWFLKRMAEYHISCGYLQDHIVIKDYQLFIVVGVLLAIDLTIMTTWQILDPFFRATKQMDPYPHPSSEDIVIVQENEYCQSERMTIFIGVIYAYKGLLLVFGAFLAWETRHVSIPALNDSQHIGMSVYNALIMCIMGAAITLVLSDRKDYLFICIASFIIFSTTVTLCLVFVPKALELRRTNQQPSANQRDRVRATLRPASTHDTCRSPGPELERKMKELRTFNNRFRRTLQAKENELQVKTSDITSVCSLSASAGADAVEYINLQTQPFERPKPSAPPEPVLKDPTPKEPKREQPTKNVSFKNHLDYTSPPSSKAVPEKDQLAKLPYGWNTEEPPEPPKPVTKTPEPAKAEAKTVPALRSTDTPTVKSVPAKIVKTQESISNKTTPSREQKTRHRRMSSVGQAALLADLMHVAVDQDHDTSPPPALDRKVLGQERDPTPPLKPINFQQE</sequence>
<feature type="transmembrane region" description="Helical" evidence="10">
    <location>
        <begin position="294"/>
        <end position="315"/>
    </location>
</feature>
<dbReference type="InterPro" id="IPR017978">
    <property type="entry name" value="GPCR_3_C"/>
</dbReference>
<feature type="transmembrane region" description="Helical" evidence="10">
    <location>
        <begin position="352"/>
        <end position="373"/>
    </location>
</feature>
<keyword evidence="2 10" id="KW-0812">Transmembrane</keyword>
<dbReference type="EMBL" id="JTDY01007390">
    <property type="protein sequence ID" value="KOB65242.1"/>
    <property type="molecule type" value="Genomic_DNA"/>
</dbReference>
<dbReference type="PANTHER" id="PTHR10519">
    <property type="entry name" value="GABA-B RECEPTOR"/>
    <property type="match status" value="1"/>
</dbReference>
<keyword evidence="5 10" id="KW-0472">Membrane</keyword>
<keyword evidence="4" id="KW-0297">G-protein coupled receptor</keyword>
<keyword evidence="6" id="KW-0675">Receptor</keyword>
<feature type="compositionally biased region" description="Polar residues" evidence="9">
    <location>
        <begin position="643"/>
        <end position="654"/>
    </location>
</feature>
<evidence type="ECO:0000256" key="6">
    <source>
        <dbReference type="ARBA" id="ARBA00023170"/>
    </source>
</evidence>
<feature type="transmembrane region" description="Helical" evidence="10">
    <location>
        <begin position="416"/>
        <end position="438"/>
    </location>
</feature>
<dbReference type="SUPFAM" id="SSF53822">
    <property type="entry name" value="Periplasmic binding protein-like I"/>
    <property type="match status" value="1"/>
</dbReference>
<dbReference type="Gene3D" id="3.40.50.2300">
    <property type="match status" value="2"/>
</dbReference>